<comment type="caution">
    <text evidence="1">The sequence shown here is derived from an EMBL/GenBank/DDBJ whole genome shotgun (WGS) entry which is preliminary data.</text>
</comment>
<organism evidence="1 2">
    <name type="scientific">Catharanthus roseus</name>
    <name type="common">Madagascar periwinkle</name>
    <name type="synonym">Vinca rosea</name>
    <dbReference type="NCBI Taxonomy" id="4058"/>
    <lineage>
        <taxon>Eukaryota</taxon>
        <taxon>Viridiplantae</taxon>
        <taxon>Streptophyta</taxon>
        <taxon>Embryophyta</taxon>
        <taxon>Tracheophyta</taxon>
        <taxon>Spermatophyta</taxon>
        <taxon>Magnoliopsida</taxon>
        <taxon>eudicotyledons</taxon>
        <taxon>Gunneridae</taxon>
        <taxon>Pentapetalae</taxon>
        <taxon>asterids</taxon>
        <taxon>lamiids</taxon>
        <taxon>Gentianales</taxon>
        <taxon>Apocynaceae</taxon>
        <taxon>Rauvolfioideae</taxon>
        <taxon>Vinceae</taxon>
        <taxon>Catharanthinae</taxon>
        <taxon>Catharanthus</taxon>
    </lineage>
</organism>
<protein>
    <submittedName>
        <fullName evidence="1">Uncharacterized protein</fullName>
    </submittedName>
</protein>
<dbReference type="Proteomes" id="UP001060085">
    <property type="component" value="Linkage Group LG01"/>
</dbReference>
<evidence type="ECO:0000313" key="1">
    <source>
        <dbReference type="EMBL" id="KAI5681559.1"/>
    </source>
</evidence>
<keyword evidence="2" id="KW-1185">Reference proteome</keyword>
<evidence type="ECO:0000313" key="2">
    <source>
        <dbReference type="Proteomes" id="UP001060085"/>
    </source>
</evidence>
<accession>A0ACC0C9D1</accession>
<gene>
    <name evidence="1" type="ORF">M9H77_02787</name>
</gene>
<name>A0ACC0C9D1_CATRO</name>
<sequence length="137" mass="16146">MDHYEDYFQENVVFEGDIDPNTFGEFLEPEEYVDHGHLFRTYRIFNSKIELVDWVKETVIKPNTYLIITRYLKSRTSDRRPYVILACEHGGAIKSRTKTRGDDVEEEVPIKRRGPYETKKCGCPFKLKGEQMAMSEN</sequence>
<dbReference type="EMBL" id="CM044701">
    <property type="protein sequence ID" value="KAI5681559.1"/>
    <property type="molecule type" value="Genomic_DNA"/>
</dbReference>
<proteinExistence type="predicted"/>
<reference evidence="2" key="1">
    <citation type="journal article" date="2023" name="Nat. Plants">
        <title>Single-cell RNA sequencing provides a high-resolution roadmap for understanding the multicellular compartmentation of specialized metabolism.</title>
        <authorList>
            <person name="Sun S."/>
            <person name="Shen X."/>
            <person name="Li Y."/>
            <person name="Li Y."/>
            <person name="Wang S."/>
            <person name="Li R."/>
            <person name="Zhang H."/>
            <person name="Shen G."/>
            <person name="Guo B."/>
            <person name="Wei J."/>
            <person name="Xu J."/>
            <person name="St-Pierre B."/>
            <person name="Chen S."/>
            <person name="Sun C."/>
        </authorList>
    </citation>
    <scope>NUCLEOTIDE SEQUENCE [LARGE SCALE GENOMIC DNA]</scope>
</reference>